<evidence type="ECO:0000313" key="3">
    <source>
        <dbReference type="EMBL" id="KAJ6810276.1"/>
    </source>
</evidence>
<comment type="caution">
    <text evidence="2">The sequence shown here is derived from an EMBL/GenBank/DDBJ whole genome shotgun (WGS) entry which is preliminary data.</text>
</comment>
<organism evidence="2 4">
    <name type="scientific">Iris pallida</name>
    <name type="common">Sweet iris</name>
    <dbReference type="NCBI Taxonomy" id="29817"/>
    <lineage>
        <taxon>Eukaryota</taxon>
        <taxon>Viridiplantae</taxon>
        <taxon>Streptophyta</taxon>
        <taxon>Embryophyta</taxon>
        <taxon>Tracheophyta</taxon>
        <taxon>Spermatophyta</taxon>
        <taxon>Magnoliopsida</taxon>
        <taxon>Liliopsida</taxon>
        <taxon>Asparagales</taxon>
        <taxon>Iridaceae</taxon>
        <taxon>Iridoideae</taxon>
        <taxon>Irideae</taxon>
        <taxon>Iris</taxon>
    </lineage>
</organism>
<dbReference type="Proteomes" id="UP001140949">
    <property type="component" value="Unassembled WGS sequence"/>
</dbReference>
<sequence length="66" mass="7684">MIFISASGDIRSNFIFSATVDLLSSLPRYFLATTQDPGKYTLLFYYYLLFFFSMLLFCFDIIHTSV</sequence>
<dbReference type="EMBL" id="JANAVB010032672">
    <property type="protein sequence ID" value="KAJ6809944.1"/>
    <property type="molecule type" value="Genomic_DNA"/>
</dbReference>
<proteinExistence type="predicted"/>
<keyword evidence="1" id="KW-0472">Membrane</keyword>
<protein>
    <submittedName>
        <fullName evidence="2">Uncharacterized protein</fullName>
    </submittedName>
</protein>
<keyword evidence="1" id="KW-1133">Transmembrane helix</keyword>
<reference evidence="2" key="1">
    <citation type="journal article" date="2023" name="GigaByte">
        <title>Genome assembly of the bearded iris, Iris pallida Lam.</title>
        <authorList>
            <person name="Bruccoleri R.E."/>
            <person name="Oakeley E.J."/>
            <person name="Faust A.M.E."/>
            <person name="Altorfer M."/>
            <person name="Dessus-Babus S."/>
            <person name="Burckhardt D."/>
            <person name="Oertli M."/>
            <person name="Naumann U."/>
            <person name="Petersen F."/>
            <person name="Wong J."/>
        </authorList>
    </citation>
    <scope>NUCLEOTIDE SEQUENCE</scope>
    <source>
        <strain evidence="2">GSM-AAB239-AS_SAM_17_03QT</strain>
    </source>
</reference>
<accession>A0AAX6F0X6</accession>
<dbReference type="AlphaFoldDB" id="A0AAX6F0X6"/>
<keyword evidence="4" id="KW-1185">Reference proteome</keyword>
<keyword evidence="1" id="KW-0812">Transmembrane</keyword>
<evidence type="ECO:0000313" key="2">
    <source>
        <dbReference type="EMBL" id="KAJ6809944.1"/>
    </source>
</evidence>
<name>A0AAX6F0X6_IRIPA</name>
<gene>
    <name evidence="3" type="ORF">M6B38_158650</name>
    <name evidence="2" type="ORF">M6B38_159475</name>
</gene>
<evidence type="ECO:0000256" key="1">
    <source>
        <dbReference type="SAM" id="Phobius"/>
    </source>
</evidence>
<evidence type="ECO:0000313" key="4">
    <source>
        <dbReference type="Proteomes" id="UP001140949"/>
    </source>
</evidence>
<feature type="transmembrane region" description="Helical" evidence="1">
    <location>
        <begin position="43"/>
        <end position="62"/>
    </location>
</feature>
<reference evidence="2" key="2">
    <citation type="submission" date="2023-04" db="EMBL/GenBank/DDBJ databases">
        <authorList>
            <person name="Bruccoleri R.E."/>
            <person name="Oakeley E.J."/>
            <person name="Faust A.-M."/>
            <person name="Dessus-Babus S."/>
            <person name="Altorfer M."/>
            <person name="Burckhardt D."/>
            <person name="Oertli M."/>
            <person name="Naumann U."/>
            <person name="Petersen F."/>
            <person name="Wong J."/>
        </authorList>
    </citation>
    <scope>NUCLEOTIDE SEQUENCE</scope>
    <source>
        <strain evidence="2">GSM-AAB239-AS_SAM_17_03QT</strain>
        <tissue evidence="2">Leaf</tissue>
    </source>
</reference>
<dbReference type="EMBL" id="JANAVB010032616">
    <property type="protein sequence ID" value="KAJ6810276.1"/>
    <property type="molecule type" value="Genomic_DNA"/>
</dbReference>